<feature type="transmembrane region" description="Helical" evidence="2">
    <location>
        <begin position="6"/>
        <end position="24"/>
    </location>
</feature>
<evidence type="ECO:0000313" key="4">
    <source>
        <dbReference type="Proteomes" id="UP000054321"/>
    </source>
</evidence>
<feature type="region of interest" description="Disordered" evidence="1">
    <location>
        <begin position="115"/>
        <end position="395"/>
    </location>
</feature>
<reference evidence="4" key="2">
    <citation type="submission" date="2015-01" db="EMBL/GenBank/DDBJ databases">
        <title>Evolutionary Origins and Diversification of the Mycorrhizal Mutualists.</title>
        <authorList>
            <consortium name="DOE Joint Genome Institute"/>
            <consortium name="Mycorrhizal Genomics Consortium"/>
            <person name="Kohler A."/>
            <person name="Kuo A."/>
            <person name="Nagy L.G."/>
            <person name="Floudas D."/>
            <person name="Copeland A."/>
            <person name="Barry K.W."/>
            <person name="Cichocki N."/>
            <person name="Veneault-Fourrey C."/>
            <person name="LaButti K."/>
            <person name="Lindquist E.A."/>
            <person name="Lipzen A."/>
            <person name="Lundell T."/>
            <person name="Morin E."/>
            <person name="Murat C."/>
            <person name="Riley R."/>
            <person name="Ohm R."/>
            <person name="Sun H."/>
            <person name="Tunlid A."/>
            <person name="Henrissat B."/>
            <person name="Grigoriev I.V."/>
            <person name="Hibbett D.S."/>
            <person name="Martin F."/>
        </authorList>
    </citation>
    <scope>NUCLEOTIDE SEQUENCE [LARGE SCALE GENOMIC DNA]</scope>
    <source>
        <strain evidence="4">Zn</strain>
    </source>
</reference>
<dbReference type="Proteomes" id="UP000054321">
    <property type="component" value="Unassembled WGS sequence"/>
</dbReference>
<keyword evidence="2" id="KW-0472">Membrane</keyword>
<evidence type="ECO:0000256" key="1">
    <source>
        <dbReference type="SAM" id="MobiDB-lite"/>
    </source>
</evidence>
<dbReference type="EMBL" id="KN832875">
    <property type="protein sequence ID" value="KIN01806.1"/>
    <property type="molecule type" value="Genomic_DNA"/>
</dbReference>
<evidence type="ECO:0000313" key="3">
    <source>
        <dbReference type="EMBL" id="KIN01806.1"/>
    </source>
</evidence>
<keyword evidence="2" id="KW-0812">Transmembrane</keyword>
<feature type="compositionally biased region" description="Polar residues" evidence="1">
    <location>
        <begin position="250"/>
        <end position="272"/>
    </location>
</feature>
<feature type="compositionally biased region" description="Basic and acidic residues" evidence="1">
    <location>
        <begin position="352"/>
        <end position="364"/>
    </location>
</feature>
<organism evidence="3 4">
    <name type="scientific">Oidiodendron maius (strain Zn)</name>
    <dbReference type="NCBI Taxonomy" id="913774"/>
    <lineage>
        <taxon>Eukaryota</taxon>
        <taxon>Fungi</taxon>
        <taxon>Dikarya</taxon>
        <taxon>Ascomycota</taxon>
        <taxon>Pezizomycotina</taxon>
        <taxon>Leotiomycetes</taxon>
        <taxon>Leotiomycetes incertae sedis</taxon>
        <taxon>Myxotrichaceae</taxon>
        <taxon>Oidiodendron</taxon>
    </lineage>
</organism>
<feature type="compositionally biased region" description="Basic and acidic residues" evidence="1">
    <location>
        <begin position="194"/>
        <end position="240"/>
    </location>
</feature>
<dbReference type="OrthoDB" id="4207724at2759"/>
<reference evidence="3 4" key="1">
    <citation type="submission" date="2014-04" db="EMBL/GenBank/DDBJ databases">
        <authorList>
            <consortium name="DOE Joint Genome Institute"/>
            <person name="Kuo A."/>
            <person name="Martino E."/>
            <person name="Perotto S."/>
            <person name="Kohler A."/>
            <person name="Nagy L.G."/>
            <person name="Floudas D."/>
            <person name="Copeland A."/>
            <person name="Barry K.W."/>
            <person name="Cichocki N."/>
            <person name="Veneault-Fourrey C."/>
            <person name="LaButti K."/>
            <person name="Lindquist E.A."/>
            <person name="Lipzen A."/>
            <person name="Lundell T."/>
            <person name="Morin E."/>
            <person name="Murat C."/>
            <person name="Sun H."/>
            <person name="Tunlid A."/>
            <person name="Henrissat B."/>
            <person name="Grigoriev I.V."/>
            <person name="Hibbett D.S."/>
            <person name="Martin F."/>
            <person name="Nordberg H.P."/>
            <person name="Cantor M.N."/>
            <person name="Hua S.X."/>
        </authorList>
    </citation>
    <scope>NUCLEOTIDE SEQUENCE [LARGE SCALE GENOMIC DNA]</scope>
    <source>
        <strain evidence="3 4">Zn</strain>
    </source>
</reference>
<keyword evidence="2" id="KW-1133">Transmembrane helix</keyword>
<keyword evidence="4" id="KW-1185">Reference proteome</keyword>
<sequence>MPTYTTVVGWLALIAVGAFFYYTWPAKPSGRRGRAGSKVVTRQFEAARAPKAKRSKKDGDQSSGDQSTDKKKMIKPPPEETWSVIASAPQSSDRDEDIDNREFARQLTSAKAGTLLPAKTKVGTKQRSVKQVRAQEKPVTAETSSDATAGGDADDDRSSFNSPELVATSVEVPVTNGGISDMLEAPPQTTPDPVETKKQRQNRKKAELKKAAREEDEKERKVLLEKQRRTAREAEGRAAKDGSAFMTAKTPASNAWTAPPESTNSNVTSAKGNTVELLDTFTPSASKTVAPEIHNSESEHAGSDWQKFASTLPSEEEQLRLAIEDSDNWETVQTKEKRKGKKAAQSAQSQSGEKKGTNSEKENSRPIVEQQEYIPTAPGKKWEMHLESSDEDGNVRQYVKVLQDSEWEVA</sequence>
<gene>
    <name evidence="3" type="ORF">OIDMADRAFT_120728</name>
</gene>
<dbReference type="HOGENOM" id="CLU_050102_1_0_1"/>
<feature type="region of interest" description="Disordered" evidence="1">
    <location>
        <begin position="28"/>
        <end position="102"/>
    </location>
</feature>
<name>A0A0C3H0S3_OIDMZ</name>
<dbReference type="InParanoid" id="A0A0C3H0S3"/>
<proteinExistence type="predicted"/>
<evidence type="ECO:0000256" key="2">
    <source>
        <dbReference type="SAM" id="Phobius"/>
    </source>
</evidence>
<dbReference type="AlphaFoldDB" id="A0A0C3H0S3"/>
<protein>
    <submittedName>
        <fullName evidence="3">Uncharacterized protein</fullName>
    </submittedName>
</protein>
<accession>A0A0C3H0S3</accession>